<protein>
    <recommendedName>
        <fullName evidence="6">G-protein coupled receptors family 1 profile domain-containing protein</fullName>
    </recommendedName>
</protein>
<feature type="transmembrane region" description="Helical" evidence="5">
    <location>
        <begin position="288"/>
        <end position="315"/>
    </location>
</feature>
<evidence type="ECO:0000256" key="4">
    <source>
        <dbReference type="ARBA" id="ARBA00023136"/>
    </source>
</evidence>
<name>A0A8P4GSK1_DICLA</name>
<evidence type="ECO:0000256" key="2">
    <source>
        <dbReference type="ARBA" id="ARBA00022692"/>
    </source>
</evidence>
<organism evidence="7 8">
    <name type="scientific">Dicentrarchus labrax</name>
    <name type="common">European seabass</name>
    <name type="synonym">Morone labrax</name>
    <dbReference type="NCBI Taxonomy" id="13489"/>
    <lineage>
        <taxon>Eukaryota</taxon>
        <taxon>Metazoa</taxon>
        <taxon>Chordata</taxon>
        <taxon>Craniata</taxon>
        <taxon>Vertebrata</taxon>
        <taxon>Euteleostomi</taxon>
        <taxon>Actinopterygii</taxon>
        <taxon>Neopterygii</taxon>
        <taxon>Teleostei</taxon>
        <taxon>Neoteleostei</taxon>
        <taxon>Acanthomorphata</taxon>
        <taxon>Eupercaria</taxon>
        <taxon>Moronidae</taxon>
        <taxon>Dicentrarchus</taxon>
    </lineage>
</organism>
<dbReference type="GO" id="GO:0004984">
    <property type="term" value="F:olfactory receptor activity"/>
    <property type="evidence" value="ECO:0007669"/>
    <property type="project" value="TreeGrafter"/>
</dbReference>
<dbReference type="InterPro" id="IPR000276">
    <property type="entry name" value="GPCR_Rhodpsn"/>
</dbReference>
<feature type="transmembrane region" description="Helical" evidence="5">
    <location>
        <begin position="250"/>
        <end position="268"/>
    </location>
</feature>
<dbReference type="CDD" id="cd00637">
    <property type="entry name" value="7tm_classA_rhodopsin-like"/>
    <property type="match status" value="1"/>
</dbReference>
<dbReference type="GO" id="GO:0005549">
    <property type="term" value="F:odorant binding"/>
    <property type="evidence" value="ECO:0007669"/>
    <property type="project" value="TreeGrafter"/>
</dbReference>
<dbReference type="PANTHER" id="PTHR26451:SF998">
    <property type="entry name" value="ODORANT RECEPTOR-RELATED"/>
    <property type="match status" value="1"/>
</dbReference>
<dbReference type="SUPFAM" id="SSF81321">
    <property type="entry name" value="Family A G protein-coupled receptor-like"/>
    <property type="match status" value="1"/>
</dbReference>
<sequence length="369" mass="42561">MYFITQVRCVGVFQVRSVHMYSVNLLYKTIFSCYSTIIVRPINLQIRIHSLSSSDADMNFTPGNNNLTMTMNYRDAFVLAVGKNVTVIVLAITINYINATLVHTFNKHHIFKSNPRYILFIHLVFNDMIQLTTSISLFVFSYAFHTIYVSLCCLLILPAIFTTQNTPLNLAFMAAECYIAVCIPLRYNNICTVKRTYIVIGIIWTMSSLSVLPDVFILLATEPLEFLNSRVYCSRDSVFRSPYSLKKRDVSHILFLVVVWLTLFYSYFRILFAAKAANADAKKARNTILLHGFQVLLCMMVYVQPMLIQLFIYLFPGSLASIHFVMFIINQILPRFVSPIVYGLRDKTFRQYFKSYLCTVNRHPKTTPT</sequence>
<proteinExistence type="predicted"/>
<feature type="transmembrane region" description="Helical" evidence="5">
    <location>
        <begin position="117"/>
        <end position="135"/>
    </location>
</feature>
<keyword evidence="3 5" id="KW-1133">Transmembrane helix</keyword>
<dbReference type="GO" id="GO:0004930">
    <property type="term" value="F:G protein-coupled receptor activity"/>
    <property type="evidence" value="ECO:0007669"/>
    <property type="project" value="InterPro"/>
</dbReference>
<evidence type="ECO:0000256" key="3">
    <source>
        <dbReference type="ARBA" id="ARBA00022989"/>
    </source>
</evidence>
<dbReference type="Proteomes" id="UP000694389">
    <property type="component" value="Unassembled WGS sequence"/>
</dbReference>
<dbReference type="InterPro" id="IPR052921">
    <property type="entry name" value="GPCR1_Superfamily_Member"/>
</dbReference>
<keyword evidence="4 5" id="KW-0472">Membrane</keyword>
<dbReference type="Gene3D" id="1.20.1070.10">
    <property type="entry name" value="Rhodopsin 7-helix transmembrane proteins"/>
    <property type="match status" value="1"/>
</dbReference>
<comment type="subcellular location">
    <subcellularLocation>
        <location evidence="1">Membrane</location>
    </subcellularLocation>
</comment>
<dbReference type="InterPro" id="IPR017452">
    <property type="entry name" value="GPCR_Rhodpsn_7TM"/>
</dbReference>
<keyword evidence="2 5" id="KW-0812">Transmembrane</keyword>
<dbReference type="AlphaFoldDB" id="A0A8P4GSK1"/>
<gene>
    <name evidence="7" type="primary">LOC127371743</name>
</gene>
<evidence type="ECO:0000256" key="1">
    <source>
        <dbReference type="ARBA" id="ARBA00004370"/>
    </source>
</evidence>
<dbReference type="GO" id="GO:0016020">
    <property type="term" value="C:membrane"/>
    <property type="evidence" value="ECO:0007669"/>
    <property type="project" value="UniProtKB-SubCell"/>
</dbReference>
<feature type="domain" description="G-protein coupled receptors family 1 profile" evidence="6">
    <location>
        <begin position="97"/>
        <end position="342"/>
    </location>
</feature>
<feature type="transmembrane region" description="Helical" evidence="5">
    <location>
        <begin position="76"/>
        <end position="97"/>
    </location>
</feature>
<dbReference type="GeneTree" id="ENSGT00940000161337"/>
<feature type="transmembrane region" description="Helical" evidence="5">
    <location>
        <begin position="321"/>
        <end position="344"/>
    </location>
</feature>
<evidence type="ECO:0000313" key="8">
    <source>
        <dbReference type="Proteomes" id="UP000694389"/>
    </source>
</evidence>
<dbReference type="Ensembl" id="ENSDLAT00005084078.1">
    <property type="protein sequence ID" value="ENSDLAP00005083298.1"/>
    <property type="gene ID" value="ENSDLAG00005028690.1"/>
</dbReference>
<reference evidence="7" key="1">
    <citation type="submission" date="2025-08" db="UniProtKB">
        <authorList>
            <consortium name="Ensembl"/>
        </authorList>
    </citation>
    <scope>IDENTIFICATION</scope>
</reference>
<feature type="transmembrane region" description="Helical" evidence="5">
    <location>
        <begin position="197"/>
        <end position="220"/>
    </location>
</feature>
<evidence type="ECO:0000313" key="7">
    <source>
        <dbReference type="Ensembl" id="ENSDLAP00005083298.1"/>
    </source>
</evidence>
<evidence type="ECO:0000256" key="5">
    <source>
        <dbReference type="SAM" id="Phobius"/>
    </source>
</evidence>
<feature type="transmembrane region" description="Helical" evidence="5">
    <location>
        <begin position="167"/>
        <end position="185"/>
    </location>
</feature>
<dbReference type="Pfam" id="PF00001">
    <property type="entry name" value="7tm_1"/>
    <property type="match status" value="1"/>
</dbReference>
<evidence type="ECO:0000259" key="6">
    <source>
        <dbReference type="PROSITE" id="PS50262"/>
    </source>
</evidence>
<reference evidence="7" key="2">
    <citation type="submission" date="2025-09" db="UniProtKB">
        <authorList>
            <consortium name="Ensembl"/>
        </authorList>
    </citation>
    <scope>IDENTIFICATION</scope>
</reference>
<dbReference type="FunFam" id="1.20.1070.10:FF:000096">
    <property type="entry name" value="Odorant receptor 131-2"/>
    <property type="match status" value="1"/>
</dbReference>
<dbReference type="PANTHER" id="PTHR26451">
    <property type="entry name" value="G_PROTEIN_RECEP_F1_2 DOMAIN-CONTAINING PROTEIN"/>
    <property type="match status" value="1"/>
</dbReference>
<accession>A0A8P4GSK1</accession>
<keyword evidence="8" id="KW-1185">Reference proteome</keyword>
<dbReference type="PROSITE" id="PS50262">
    <property type="entry name" value="G_PROTEIN_RECEP_F1_2"/>
    <property type="match status" value="1"/>
</dbReference>
<feature type="transmembrane region" description="Helical" evidence="5">
    <location>
        <begin position="142"/>
        <end position="161"/>
    </location>
</feature>